<evidence type="ECO:0000259" key="2">
    <source>
        <dbReference type="SMART" id="SM00235"/>
    </source>
</evidence>
<name>A0ABU8BDV1_9BRAD</name>
<dbReference type="Gene3D" id="3.40.390.10">
    <property type="entry name" value="Collagenase (Catalytic Domain)"/>
    <property type="match status" value="1"/>
</dbReference>
<protein>
    <recommendedName>
        <fullName evidence="2">Peptidase metallopeptidase domain-containing protein</fullName>
    </recommendedName>
</protein>
<reference evidence="3 4" key="1">
    <citation type="submission" date="2024-02" db="EMBL/GenBank/DDBJ databases">
        <title>Adaptive strategies in a cosmopolitan and abundant soil bacterium.</title>
        <authorList>
            <person name="Carini P."/>
        </authorList>
    </citation>
    <scope>NUCLEOTIDE SEQUENCE [LARGE SCALE GENOMIC DNA]</scope>
    <source>
        <strain evidence="3 4">AZCC 1608</strain>
    </source>
</reference>
<dbReference type="InterPro" id="IPR024079">
    <property type="entry name" value="MetalloPept_cat_dom_sf"/>
</dbReference>
<accession>A0ABU8BDV1</accession>
<evidence type="ECO:0000256" key="1">
    <source>
        <dbReference type="SAM" id="MobiDB-lite"/>
    </source>
</evidence>
<feature type="compositionally biased region" description="Basic residues" evidence="1">
    <location>
        <begin position="1"/>
        <end position="10"/>
    </location>
</feature>
<evidence type="ECO:0000313" key="3">
    <source>
        <dbReference type="EMBL" id="MEH2556727.1"/>
    </source>
</evidence>
<dbReference type="SUPFAM" id="SSF55486">
    <property type="entry name" value="Metalloproteases ('zincins'), catalytic domain"/>
    <property type="match status" value="1"/>
</dbReference>
<comment type="caution">
    <text evidence="3">The sequence shown here is derived from an EMBL/GenBank/DDBJ whole genome shotgun (WGS) entry which is preliminary data.</text>
</comment>
<proteinExistence type="predicted"/>
<feature type="domain" description="Peptidase metallopeptidase" evidence="2">
    <location>
        <begin position="61"/>
        <end position="209"/>
    </location>
</feature>
<dbReference type="InterPro" id="IPR006026">
    <property type="entry name" value="Peptidase_Metallo"/>
</dbReference>
<sequence>MPRAHARKTRNPTYKKTAKKKSAVPVTKSAMRLCALAPRTVRPLSATVMADPIRARSIMVSQSKWMNGTVLHYCFFTSGHFAVPKRQAAAIRNAFARWKRVGIGLQFKEVKELREAEVRIGYSVKDGGSYSSVGREVLNDPLTQPTTVYGWSLTTKEGRSTALHEIGHVLGMEHEHQNPFAGIKWHEEAVYKNLKAPPNEWTRKETFDNILQKLSLEQVQGSKWDPKSIMEYEFDPGLIAEPKRYEAEGLFPPGTLSAADKKWVRKWYPPLKKSPDRLHALKPVVVSLDAGKQIDFVIEPASSRKYTIETKGASDTTLVLYEVIDGMPRYVSGDDDSGEERNAAISHKLFRGRQYVVRLRLVHPGPTGEVSLVYS</sequence>
<gene>
    <name evidence="3" type="ORF">V1286_004256</name>
</gene>
<organism evidence="3 4">
    <name type="scientific">Bradyrhizobium algeriense</name>
    <dbReference type="NCBI Taxonomy" id="634784"/>
    <lineage>
        <taxon>Bacteria</taxon>
        <taxon>Pseudomonadati</taxon>
        <taxon>Pseudomonadota</taxon>
        <taxon>Alphaproteobacteria</taxon>
        <taxon>Hyphomicrobiales</taxon>
        <taxon>Nitrobacteraceae</taxon>
        <taxon>Bradyrhizobium</taxon>
    </lineage>
</organism>
<keyword evidence="4" id="KW-1185">Reference proteome</keyword>
<dbReference type="RefSeq" id="WP_334482199.1">
    <property type="nucleotide sequence ID" value="NZ_JAZHRV010000001.1"/>
</dbReference>
<dbReference type="EMBL" id="JAZHRV010000001">
    <property type="protein sequence ID" value="MEH2556727.1"/>
    <property type="molecule type" value="Genomic_DNA"/>
</dbReference>
<evidence type="ECO:0000313" key="4">
    <source>
        <dbReference type="Proteomes" id="UP001364224"/>
    </source>
</evidence>
<dbReference type="Pfam" id="PF01400">
    <property type="entry name" value="Astacin"/>
    <property type="match status" value="1"/>
</dbReference>
<dbReference type="Proteomes" id="UP001364224">
    <property type="component" value="Unassembled WGS sequence"/>
</dbReference>
<dbReference type="SMART" id="SM00235">
    <property type="entry name" value="ZnMc"/>
    <property type="match status" value="1"/>
</dbReference>
<feature type="region of interest" description="Disordered" evidence="1">
    <location>
        <begin position="1"/>
        <end position="21"/>
    </location>
</feature>
<dbReference type="InterPro" id="IPR001506">
    <property type="entry name" value="Peptidase_M12A"/>
</dbReference>